<protein>
    <recommendedName>
        <fullName evidence="13">Bone morphogenetic protein 10</fullName>
    </recommendedName>
</protein>
<evidence type="ECO:0000256" key="8">
    <source>
        <dbReference type="ARBA" id="ARBA00023030"/>
    </source>
</evidence>
<reference evidence="17 18" key="1">
    <citation type="submission" date="2019-01" db="EMBL/GenBank/DDBJ databases">
        <title>Draft Genome and Complete Hox-Cluster Characterization of the Sterlet Sturgeon (Acipenser ruthenus).</title>
        <authorList>
            <person name="Wei Q."/>
        </authorList>
    </citation>
    <scope>NUCLEOTIDE SEQUENCE [LARGE SCALE GENOMIC DNA]</scope>
    <source>
        <strain evidence="17">WHYD16114868_AA</strain>
        <tissue evidence="17">Blood</tissue>
    </source>
</reference>
<keyword evidence="7" id="KW-0130">Cell adhesion</keyword>
<evidence type="ECO:0000313" key="18">
    <source>
        <dbReference type="Proteomes" id="UP000289886"/>
    </source>
</evidence>
<comment type="caution">
    <text evidence="17">The sequence shown here is derived from an EMBL/GenBank/DDBJ whole genome shotgun (WGS) entry which is preliminary data.</text>
</comment>
<dbReference type="Pfam" id="PF00688">
    <property type="entry name" value="TGFb_propeptide"/>
    <property type="match status" value="1"/>
</dbReference>
<dbReference type="PANTHER" id="PTHR11848">
    <property type="entry name" value="TGF-BETA FAMILY"/>
    <property type="match status" value="1"/>
</dbReference>
<gene>
    <name evidence="17" type="ORF">EOD39_17670</name>
</gene>
<sequence length="435" mass="49709">MDTVGLCAALWFFVHSGICNPIMAPVDLHPGADPDGYPFLSDPLLEQDSGLDFQSFMQTIRHQFLKTFNLSGLPQHEAAAKVDPPEYMLELYNKFANDRTSMPSANIVRSFQNEDTSSYRMDISGIRKHSLLFNMSIPHHEKITMAELRLYTLVERDRRMYEGVDRKVTIYEAHEDIEAEERHGENDGHGRLAELASRQVYDTDSGWEAFDLTAAIRRWRKADYTTHRLEVHIESLGEDGVGYGEGNLDIDVNPEAKHVPLLIVFSDDQSNEKKEEKKELNEMIEHEQLLEFEMDMMNGLEDSPNEESLLQMRSNLIYDTTSRIRRNAKGNTCKKTPFFVEFNEIGWHSWIIAPTGYEAFKCSGVCNYPLIEHVTPTKHAIVQTLVHMKNPQKASRACCVPTKLDPISILYLDDAGVVTFKYKYEGMVVAECGCR</sequence>
<dbReference type="GO" id="GO:0010611">
    <property type="term" value="P:regulation of cardiac muscle hypertrophy"/>
    <property type="evidence" value="ECO:0007669"/>
    <property type="project" value="UniProtKB-ARBA"/>
</dbReference>
<dbReference type="InterPro" id="IPR029034">
    <property type="entry name" value="Cystine-knot_cytokine"/>
</dbReference>
<comment type="subcellular location">
    <subcellularLocation>
        <location evidence="1">Secreted</location>
    </subcellularLocation>
</comment>
<feature type="signal peptide" evidence="15">
    <location>
        <begin position="1"/>
        <end position="19"/>
    </location>
</feature>
<dbReference type="GO" id="GO:0005125">
    <property type="term" value="F:cytokine activity"/>
    <property type="evidence" value="ECO:0007669"/>
    <property type="project" value="TreeGrafter"/>
</dbReference>
<evidence type="ECO:0000256" key="7">
    <source>
        <dbReference type="ARBA" id="ARBA00022889"/>
    </source>
</evidence>
<dbReference type="InterPro" id="IPR001839">
    <property type="entry name" value="TGF-b_C"/>
</dbReference>
<dbReference type="PANTHER" id="PTHR11848:SF39">
    <property type="entry name" value="BONE MORPHOGENETIC PROTEIN 10"/>
    <property type="match status" value="1"/>
</dbReference>
<dbReference type="GO" id="GO:0007155">
    <property type="term" value="P:cell adhesion"/>
    <property type="evidence" value="ECO:0007669"/>
    <property type="project" value="UniProtKB-KW"/>
</dbReference>
<proteinExistence type="inferred from homology"/>
<organism evidence="17 18">
    <name type="scientific">Acipenser ruthenus</name>
    <name type="common">Sterlet sturgeon</name>
    <dbReference type="NCBI Taxonomy" id="7906"/>
    <lineage>
        <taxon>Eukaryota</taxon>
        <taxon>Metazoa</taxon>
        <taxon>Chordata</taxon>
        <taxon>Craniata</taxon>
        <taxon>Vertebrata</taxon>
        <taxon>Euteleostomi</taxon>
        <taxon>Actinopterygii</taxon>
        <taxon>Chondrostei</taxon>
        <taxon>Acipenseriformes</taxon>
        <taxon>Acipenseridae</taxon>
        <taxon>Acipenser</taxon>
    </lineage>
</organism>
<dbReference type="SMART" id="SM00204">
    <property type="entry name" value="TGFB"/>
    <property type="match status" value="1"/>
</dbReference>
<evidence type="ECO:0000256" key="2">
    <source>
        <dbReference type="ARBA" id="ARBA00006656"/>
    </source>
</evidence>
<comment type="function">
    <text evidence="11">Required for maintaining the proliferative activity of embryonic cardiomyocytes by preventing premature activation of the negative cell cycle regulator CDKN1C/p57KIP and maintaining the required expression levels of cardiogenic factors such as MEF2C and NKX2-5. Acts as a ligand for ACVRL1/ALK1, BMPR1A/ALK3 and BMPR1B/ALK6, leading to activation of SMAD1, SMAD5 and SMAD8 transcription factors. Inhibits endothelial cell migration and growth. May reduce cell migration and cell matrix adhesion in breast cancer cell lines.</text>
</comment>
<keyword evidence="5" id="KW-0165">Cleavage on pair of basic residues</keyword>
<evidence type="ECO:0000313" key="17">
    <source>
        <dbReference type="EMBL" id="RXM94731.1"/>
    </source>
</evidence>
<feature type="domain" description="TGF-beta family profile" evidence="16">
    <location>
        <begin position="323"/>
        <end position="435"/>
    </location>
</feature>
<dbReference type="FunFam" id="2.10.90.10:FF:000001">
    <property type="entry name" value="Bone morphogenetic protein 4"/>
    <property type="match status" value="1"/>
</dbReference>
<dbReference type="InterPro" id="IPR015615">
    <property type="entry name" value="TGF-beta-rel"/>
</dbReference>
<comment type="subunit">
    <text evidence="12">Homodimer; disulfide-linked. Interacts with FBN1 (via N-terminal domain) and FBN2. Interacts with ENG.</text>
</comment>
<evidence type="ECO:0000256" key="3">
    <source>
        <dbReference type="ARBA" id="ARBA00022473"/>
    </source>
</evidence>
<keyword evidence="9" id="KW-1015">Disulfide bond</keyword>
<dbReference type="PROSITE" id="PS00250">
    <property type="entry name" value="TGF_BETA_1"/>
    <property type="match status" value="1"/>
</dbReference>
<dbReference type="GO" id="GO:0008083">
    <property type="term" value="F:growth factor activity"/>
    <property type="evidence" value="ECO:0007669"/>
    <property type="project" value="UniProtKB-KW"/>
</dbReference>
<keyword evidence="6 15" id="KW-0732">Signal</keyword>
<dbReference type="EMBL" id="SCEB01003062">
    <property type="protein sequence ID" value="RXM94731.1"/>
    <property type="molecule type" value="Genomic_DNA"/>
</dbReference>
<keyword evidence="8 14" id="KW-0339">Growth factor</keyword>
<comment type="similarity">
    <text evidence="2 14">Belongs to the TGF-beta family.</text>
</comment>
<name>A0A444V2U1_ACIRT</name>
<feature type="chain" id="PRO_5019520186" description="Bone morphogenetic protein 10" evidence="15">
    <location>
        <begin position="20"/>
        <end position="435"/>
    </location>
</feature>
<dbReference type="GO" id="GO:0005615">
    <property type="term" value="C:extracellular space"/>
    <property type="evidence" value="ECO:0007669"/>
    <property type="project" value="TreeGrafter"/>
</dbReference>
<dbReference type="Proteomes" id="UP000289886">
    <property type="component" value="Unassembled WGS sequence"/>
</dbReference>
<keyword evidence="3" id="KW-0217">Developmental protein</keyword>
<keyword evidence="18" id="KW-1185">Reference proteome</keyword>
<dbReference type="FunFam" id="2.60.120.970:FF:000013">
    <property type="entry name" value="Bone morphogenetic protein 10"/>
    <property type="match status" value="1"/>
</dbReference>
<evidence type="ECO:0000256" key="10">
    <source>
        <dbReference type="ARBA" id="ARBA00023180"/>
    </source>
</evidence>
<evidence type="ECO:0000256" key="15">
    <source>
        <dbReference type="SAM" id="SignalP"/>
    </source>
</evidence>
<dbReference type="AlphaFoldDB" id="A0A444V2U1"/>
<evidence type="ECO:0000256" key="4">
    <source>
        <dbReference type="ARBA" id="ARBA00022525"/>
    </source>
</evidence>
<dbReference type="Gene3D" id="2.60.120.970">
    <property type="match status" value="1"/>
</dbReference>
<dbReference type="CDD" id="cd13767">
    <property type="entry name" value="TGF_beta_BMP9_like"/>
    <property type="match status" value="1"/>
</dbReference>
<dbReference type="GO" id="GO:0051240">
    <property type="term" value="P:positive regulation of multicellular organismal process"/>
    <property type="evidence" value="ECO:0007669"/>
    <property type="project" value="UniProtKB-ARBA"/>
</dbReference>
<dbReference type="Gene3D" id="2.10.90.10">
    <property type="entry name" value="Cystine-knot cytokines"/>
    <property type="match status" value="1"/>
</dbReference>
<evidence type="ECO:0000256" key="5">
    <source>
        <dbReference type="ARBA" id="ARBA00022685"/>
    </source>
</evidence>
<evidence type="ECO:0000256" key="11">
    <source>
        <dbReference type="ARBA" id="ARBA00057214"/>
    </source>
</evidence>
<evidence type="ECO:0000256" key="14">
    <source>
        <dbReference type="RuleBase" id="RU000354"/>
    </source>
</evidence>
<dbReference type="InterPro" id="IPR001111">
    <property type="entry name" value="TGF-b_propeptide"/>
</dbReference>
<dbReference type="Pfam" id="PF00019">
    <property type="entry name" value="TGF_beta"/>
    <property type="match status" value="1"/>
</dbReference>
<accession>A0A444V2U1</accession>
<keyword evidence="4" id="KW-0964">Secreted</keyword>
<evidence type="ECO:0000256" key="1">
    <source>
        <dbReference type="ARBA" id="ARBA00004613"/>
    </source>
</evidence>
<dbReference type="PROSITE" id="PS51362">
    <property type="entry name" value="TGF_BETA_2"/>
    <property type="match status" value="1"/>
</dbReference>
<evidence type="ECO:0000256" key="9">
    <source>
        <dbReference type="ARBA" id="ARBA00023157"/>
    </source>
</evidence>
<evidence type="ECO:0000256" key="12">
    <source>
        <dbReference type="ARBA" id="ARBA00065629"/>
    </source>
</evidence>
<keyword evidence="10" id="KW-0325">Glycoprotein</keyword>
<dbReference type="GO" id="GO:0030509">
    <property type="term" value="P:BMP signaling pathway"/>
    <property type="evidence" value="ECO:0007669"/>
    <property type="project" value="TreeGrafter"/>
</dbReference>
<dbReference type="InterPro" id="IPR017948">
    <property type="entry name" value="TGFb_CS"/>
</dbReference>
<evidence type="ECO:0000256" key="6">
    <source>
        <dbReference type="ARBA" id="ARBA00022729"/>
    </source>
</evidence>
<evidence type="ECO:0000256" key="13">
    <source>
        <dbReference type="ARBA" id="ARBA00070145"/>
    </source>
</evidence>
<evidence type="ECO:0000259" key="16">
    <source>
        <dbReference type="PROSITE" id="PS51362"/>
    </source>
</evidence>
<dbReference type="SUPFAM" id="SSF57501">
    <property type="entry name" value="Cystine-knot cytokines"/>
    <property type="match status" value="1"/>
</dbReference>